<dbReference type="EMBL" id="JABFUD020000023">
    <property type="protein sequence ID" value="KAI5061588.1"/>
    <property type="molecule type" value="Genomic_DNA"/>
</dbReference>
<proteinExistence type="predicted"/>
<reference evidence="1" key="1">
    <citation type="submission" date="2021-01" db="EMBL/GenBank/DDBJ databases">
        <title>Adiantum capillus-veneris genome.</title>
        <authorList>
            <person name="Fang Y."/>
            <person name="Liao Q."/>
        </authorList>
    </citation>
    <scope>NUCLEOTIDE SEQUENCE</scope>
    <source>
        <strain evidence="1">H3</strain>
        <tissue evidence="1">Leaf</tissue>
    </source>
</reference>
<protein>
    <submittedName>
        <fullName evidence="1">Uncharacterized protein</fullName>
    </submittedName>
</protein>
<evidence type="ECO:0000313" key="2">
    <source>
        <dbReference type="EMBL" id="KAI5061588.1"/>
    </source>
</evidence>
<organism evidence="1 3">
    <name type="scientific">Adiantum capillus-veneris</name>
    <name type="common">Maidenhair fern</name>
    <dbReference type="NCBI Taxonomy" id="13818"/>
    <lineage>
        <taxon>Eukaryota</taxon>
        <taxon>Viridiplantae</taxon>
        <taxon>Streptophyta</taxon>
        <taxon>Embryophyta</taxon>
        <taxon>Tracheophyta</taxon>
        <taxon>Polypodiopsida</taxon>
        <taxon>Polypodiidae</taxon>
        <taxon>Polypodiales</taxon>
        <taxon>Pteridineae</taxon>
        <taxon>Pteridaceae</taxon>
        <taxon>Vittarioideae</taxon>
        <taxon>Adiantum</taxon>
    </lineage>
</organism>
<keyword evidence="3" id="KW-1185">Reference proteome</keyword>
<comment type="caution">
    <text evidence="1">The sequence shown here is derived from an EMBL/GenBank/DDBJ whole genome shotgun (WGS) entry which is preliminary data.</text>
</comment>
<dbReference type="EMBL" id="JABFUD020000023">
    <property type="protein sequence ID" value="KAI5060947.1"/>
    <property type="molecule type" value="Genomic_DNA"/>
</dbReference>
<dbReference type="Proteomes" id="UP000886520">
    <property type="component" value="Chromosome 23"/>
</dbReference>
<dbReference type="AlphaFoldDB" id="A0A9D4U3Y0"/>
<sequence length="262" mass="30791">MHPSQKGAFKVRARDVSGLIKHWKTRILSFRQRKTRLQLVNEALVQHVFLHKDIRVHPKVQMQRHMPNMLYPSDSIEWQRIECFTEVMHVFHVEIGKLLYEGKSSRQLADEAIFFYSSKYIVPKGRYEYGTLEPLPLPKLDSREWPACNSSILHTCTPKLSVDILNAMKPSIGSLNWFIPIVIFGHIFKSCVGLHRTRCTYIMKNLSEEWLCKTFGKNWGYKASSDLETIECRVSSKDVVFRYFIGRQTLCMVFKYQRCRLL</sequence>
<evidence type="ECO:0000313" key="3">
    <source>
        <dbReference type="Proteomes" id="UP000886520"/>
    </source>
</evidence>
<accession>A0A9D4U3Y0</accession>
<name>A0A9D4U3Y0_ADICA</name>
<gene>
    <name evidence="1" type="ORF">GOP47_0023452</name>
    <name evidence="2" type="ORF">GOP47_0024093</name>
</gene>
<evidence type="ECO:0000313" key="1">
    <source>
        <dbReference type="EMBL" id="KAI5060947.1"/>
    </source>
</evidence>